<dbReference type="PROSITE" id="PS00606">
    <property type="entry name" value="KS3_1"/>
    <property type="match status" value="4"/>
</dbReference>
<keyword evidence="6" id="KW-0045">Antibiotic biosynthesis</keyword>
<feature type="active site" description="Proton acceptor; for dehydratase activity" evidence="9">
    <location>
        <position position="2451"/>
    </location>
</feature>
<evidence type="ECO:0000259" key="11">
    <source>
        <dbReference type="PROSITE" id="PS52004"/>
    </source>
</evidence>
<feature type="region of interest" description="N-terminal hotdog fold" evidence="9">
    <location>
        <begin position="2419"/>
        <end position="2542"/>
    </location>
</feature>
<dbReference type="Gene3D" id="3.40.366.10">
    <property type="entry name" value="Malonyl-Coenzyme A Acyl Carrier Protein, domain 2"/>
    <property type="match status" value="4"/>
</dbReference>
<keyword evidence="5" id="KW-0808">Transferase</keyword>
<dbReference type="Gene3D" id="3.30.70.3290">
    <property type="match status" value="4"/>
</dbReference>
<dbReference type="InterPro" id="IPR049900">
    <property type="entry name" value="PKS_mFAS_DH"/>
</dbReference>
<comment type="pathway">
    <text evidence="2">Antibiotic biosynthesis.</text>
</comment>
<feature type="domain" description="Carrier" evidence="10">
    <location>
        <begin position="5176"/>
        <end position="5251"/>
    </location>
</feature>
<dbReference type="InterPro" id="IPR042104">
    <property type="entry name" value="PKS_dehydratase_sf"/>
</dbReference>
<comment type="cofactor">
    <cofactor evidence="1">
        <name>pantetheine 4'-phosphate</name>
        <dbReference type="ChEBI" id="CHEBI:47942"/>
    </cofactor>
</comment>
<dbReference type="Pfam" id="PF00109">
    <property type="entry name" value="ketoacyl-synt"/>
    <property type="match status" value="4"/>
</dbReference>
<dbReference type="InterPro" id="IPR055123">
    <property type="entry name" value="SpnB-like_Rossmann"/>
</dbReference>
<dbReference type="Pfam" id="PF18369">
    <property type="entry name" value="PKS_DE"/>
    <property type="match status" value="2"/>
</dbReference>
<dbReference type="Pfam" id="PF00550">
    <property type="entry name" value="PP-binding"/>
    <property type="match status" value="4"/>
</dbReference>
<dbReference type="InterPro" id="IPR036736">
    <property type="entry name" value="ACP-like_sf"/>
</dbReference>
<dbReference type="SUPFAM" id="SSF50129">
    <property type="entry name" value="GroES-like"/>
    <property type="match status" value="1"/>
</dbReference>
<feature type="domain" description="PKS/mFAS DH" evidence="12">
    <location>
        <begin position="2419"/>
        <end position="2712"/>
    </location>
</feature>
<dbReference type="PROSITE" id="PS00012">
    <property type="entry name" value="PHOSPHOPANTETHEINE"/>
    <property type="match status" value="3"/>
</dbReference>
<dbReference type="Pfam" id="PF02801">
    <property type="entry name" value="Ketoacyl-synt_C"/>
    <property type="match status" value="4"/>
</dbReference>
<evidence type="ECO:0000256" key="6">
    <source>
        <dbReference type="ARBA" id="ARBA00023194"/>
    </source>
</evidence>
<sequence>MADEQKLRDYLTRVVAELQQTRQRLRAASEKAPESIAIVAMSCRYPGGVTTPEELWRLLSDGTDAVSGFPVDRGWDLEALYDPEPGKPGKTYAVEGGFLYDATDFDPGFFGISPREAVAMDPQQRLLLETSWEAFERAGIPMDAVRGSTTGVFVGASTQGYGMPEGASGSEGHVLTGNVTSVLSGRIAYTFDLDGPAVTIDTACSSSLVALHLAAQALRAGECEMALAGGVTVMAGPGGILEFARQRGLASDGRCKAYADGADGMGMGEGAGVVLVERLSDAVANGHPVLAVLRGSAVNSDGASNGLTAPNGPSQQRVIRQALANARLSVDQVDAVEGHGTGTALGDPIEAQALLATYGRNRERPLWLGSVKSNIGHTQAAAGIAGVMKMVLALRHGTLPRTLHAETPSSEVDWTAGSVSLLTDPVPWPETGEPRRAGVSSFGISGTNAHVILESAPPAVVEAETATRALPVVPWVLSAKSDEALTAQTTRLAQLWESSDAGQLDIGASLATTRAALSHRAVVLDPSALSDLSGPSVVRGVVAPGKSAVLFTGQGSQRPGMGRELAEAFPVFAEAFDAVCAELDRHLDRPIRNTVFHDDDGAGVLDQTVYAQAGLFALQVALFRLIESWGVVPDSLLGHSIGELAAAHVAGVWDLPDAARVVAARGRLMQALPEGGAMVAVEATEDEVIPLLVGAGVSLAAVNGPTAVVLSGERSAVAGVVDRLGDRRVRWLRVSHAFHSELMDPMLAEYRAVLSSVVFREPVLPVVSTVTGALAGTGWCDPEYWVRQVRETVRFAEGMAALDGVGVSRFLELGPDGVLSAMGQDCAPEGVFVPVLRRDRPEPETVVGALASLWVTGMPVDWGACFVGTGAGRVDLPTYPFQRERYWPVVTAPSGETDARQLTEEDARFWEAVDRSDLSGLADGLDLDGDQPLREVLPKLSSWRREHRELSVVDGWRYGVDWRPLSVNTRSELAGTWLLIGSSDQLDHPVVAGLARRGARFVPLLVGESGLDRAGFTRELGAVLAEHPEPAGILSLLGMSEDCLPELPEIPTGLITTLALAQALHDIDWPSPVWCLTTGAVSTGPSDPLHSPVQAQIWGLGRVIGLEQPGRWGGLIDLPPTLDDRALDRISTVLTGTEDQIALRPTGVLARRLVHAPATRPGAALALRDTILITGGTGALATHVARWATSAGVDRVVLASRRGPSAPGAVELREELAATGVDVEVLRCDVTDRQALAELVSEVDSGGSPVRAVVHTAGVGQLTPLPEITGEEFVHVLRAKVLGAANLDAVFAGRELDAFVLFSSIASIWGSGGQGAYAAANAYLDAVAVRRRQRGLVATAVAWGPWAEGGMAEGAAGEHLLRHGLPAMPAELAVVGLRQAVVEGDAVVAVAEVEWERFAPAYAASRVWPLIGELPVAVAALERVGGGEPDEEQSSVLRARLVGMGVEEQRRLLVELVRSEAAGVLGHASVEGVESGQAFREMGFDSLTAVELRGRLTAVTGLSLPATLVFDYPTPEVLAQGLRDIVFGADPVDVPVAPPRDADDEPIAIVAMSCRYPGGVSSPEDLWRLVADGTDAVGEFPTDRGWDVERLYDEDPDQPGTTYCREGGFLDGATRFDPDFFGISPREALAMDPQQRILLEATWEVFERAGIDPVTADGSTTGVFVGTNGQDYPSLLAMSPDALEGYLGTGNAASVVSGRVSYTFGLQGPAVTVDTACSSSLVALHLAARALRAGECSMALAGGVTVMATPSTFVDFSRQRGLAPDGRCKSFGEAADGTGWAEGVGVLLVERLSDARRLGHPVLAVLRGSAVNSDGASNGLTAPNGPSQQRVIRQALADAGLSPTQVDAVEAHGTGTVLGDPIEAQAVLASYGQDRDEDRPLWLGSLKSNIGHAQAAAGVGGVIKMVMAMRHGMLPRSLHIDAPTSHVDWSSGAVALLTEQVPWPETGEPRRAAVSAFGVSGTNAHVIVESPPREAEKPRAEAPAPPVVPWLLSAKSPAALADQARRLLAHVQDQDQEPDRVDVAYSLATSRAALPHRAVVFDEADLADLDTSPGVVRGVASDGRVAFLFSGQGAQRATMGRGLFEAYPTYADAFDAVCAELDRHLDRPVRDVVFEGGDLIDQTVHAQAGLFAVEVALFRLLESWGVTPDLVLGHSIGELAAAHVAGAMSLTDAAELVAARGALMQALPGGGAMVSLRASESEVAPLLSDRVSLAAVNGPGTVVLSGDDDAVADVVSRFPDRKSTRLRVSHAFHSAHMDGMLDDFRAVAGRLTLTEPTIPVVSTLTGGVVTDELRDPEHWVRQVREPVRFAEGMATLRDQAVTTFLELGPDGALAALAGVDTPVIPLLRRGREEPRAVVTALAELHVRGGAVDWGTFFAGVDARRVDLPTYAFQHERFWPAGTAIWAGDASAFGLRSADHALLGAAMTLADSDGLVLTGRLSTRSHPWLADHVVLGSVLLPGTAFVELALHAGQRVGCGLLEELTLHAPLVLDEHGGAAVQVTVGAPDGAGRRPVRVSSSATDDEDQWRQHATGVLAPLAAHVAEGLQEWPPAGAEPVDVDDFYTGLAAAGFEYGPAFRGVRAAWRRGDGVDAQVFAEVALPEDVSVERFGIHPALLDAALHPLSLAGSGQWGLPFAWSGVRLTAVGATAARVRITPGGSGVSVTVADVAGEPLATVDSLALRPPQGQPEPAGPTDDALLRVAWPPLPLPDGAADKRVVVLGDPAWLAPLGLPAHGGLAELTTVPDVVVVTVEAAGTDQVSAVHDSSRALLRLVREWLTDDRFAAARLAVVTRGGAGPDGASDLAGAAAWGLLRSAQTENPGRLVLVDVDTHPATPASVIAALSTGEPQVAVREGEALVPRLRRASTTGALRAPAATPWRLDTTGAGTIDALALVPVREATEPPSGGMVRVGVRAAGVNFRDVLIALGMYPGDATMGIEGAGVVLDVGPDVTGLAPGDRVMGLLTGGFGPVALTDHRMLARIPDGWSFTDAAATPVAFMTAYYALVDLAGVRAGERVLVHAAAGGVGMAAVRLAHHLGAEVFATASPGKWPVVRELGVDDDHLSSSRTVEFERKFRDNSGGDGVDVVLNSLTGEFLDASLRLLADGGRFVEMGKTDPRDPDGVSYRAFDLVEAGPERIGQLLAEVLALFERGALRPLPVRTWDVRRAPEAFRYLAKARHVGKVVLTVPAPEPHHGTVLVTGATGALGGLVARHLVTEHHVPSLLLAGRRGADAPGMAELADELRATGAQVTLAACDVADRDALAELLAGIPAEQPLTGVVHAAGLLDDGVVTALTPDRLDAVLRPKVDAAWHLHELTAHLDLSLFVLFSSVAGVFGAPGQANYAAANAVLDGLAELRGARGLVATSAAWGPWSAGGGMMGELADGDSGRVARSGIVPLTRDRGLALLDAAVLGPHPAVVPVGLDVPALRGRASSGGLQPVLHELARVDSRRRAETSDDSALARRLTGLPPAERDRAVLDLVRGHVAAVLGHPSPEAIDVTRPFSELGFDSLTAVELRNRLGAATGARLPATLVFDHPTPAVLAGFVLAELLGAAPVTDEETPAPVHVDEPIAIVGMSCRFPGGVESPDDLWRLVLAGRDAVGPLPTDRGWRLDLPDGLEIPALQGGFLSGAGDFDAGFFGISPREALAMDPQQRLLLEATWESLEHAGIGPSGLRGSRTGVFAGTAYSSYGSGMMSTEQMRGHALTGTATSVISGRIAYSFGFEGPAVSVDTACSSSLVALHLAAQALRAGECTLALAGGVTVMTNAGVYAEFGTQQGLALDGRCKAFSEAADGTGWAEGAGMLVLERLSDARRNGHRVLAVVRGSAVNSDGASNGLTAPNGPSQQRVIRQALANARLSASEVDVVEAHGTGTALGDPIEAQALLATYGQDRPVDRPLWLGSIKSNIGHTQAAAGVAGLVKMVMALRHGVLPRTLHVDEPSTRVDWDAGAVSLLTEQRTWPETGRPRRAAVSSFGISGTNAHVLLEAWSEDPDRSEAVAPAPVVPWVLSARSAEALTAQAARLLTHVEDSGSDLVDVGYSLAATRSALPHRAVVLDRADLEDLATAPRAVRGVAEPGRLGLLFSGQGAQRSGMGRGLYEVYPTFAEAFDATCAELDKHLDRPLAPLVFGGGPLLDQTEYTQAGLFALEVALYRLVESWGVTADFLLGHSVGEIAAAHVAGVFSLADACRLVATRGRLMAVLPPGGAMVSLAATEDEVRPALDDRVAIAAVNAPGTLVLSGDEDAVDEVLTRFEGRRNRRLRVSHAFHSPRMDPVLAELRTVVSELAFAEPRLPLVSTVTGHVADTEVRDPEYWVRQVRETVRFSDALRSLDDLGVTTFLELGPDGGLAALGTDTLPGAVFAPALRRGRDEPETLVTGLATTHVHGRDVDWAAYFAGSGARRTDLPTYAFQHERYWLSAAEHPAGAVTSAGLGDVDHPLLGADVELAGAGERVFTGVLAVSAHPWLADHSVHGVAAVPTALLADLLLHVGHQVGAPRLADVTVERPLVVPESGSVRFQLAVRATGEDGDRRAELHSYRNDEWVRHATATLTGESDTPEVALADWPPPGAVPVSLDDHYERLADVGVAHGPLFRGLRAAWRPAGDETTVLVEVTLPEDTPVEGFTVHPALLDAAAQGSRLLGGDLDALPLDWTGVSAHAVGARALRVRISRRDQGFSLFAADDTGLPVVTVDQVTSATPVPEELLAASPADGTGAALHEVGWSPRSATDGDEDLVWAVLGDGTPLPTSAAGRHADLADLAARETIPDVVVTSVTTPGAAVVGATHDAVSALLGTLREWLADDRLRAARLVVLTRGAVATTPEADITDLPAAAAWGLVRSAQTENPGRLVLVDLGVDGDAERLPAVLASGEPQVAIRDGQLLVPRLVTSTAESVVPETRHGTVLVTGAGGALATLVARHLAMSGVPNLLLVSRRGTSAPGTVELLADLRELGTTAQVVACDVADRDALAGALERVPAERPLTGVVHTAGVLADGMLASLDAERVSAVLRPKVDGAWNLHELTRDLDLSLFTVFSSASGVLGALGQANYAAANAFLDGLAQHRRASGLPARSLAWGPWADGGMAGRLADAEATRMARAGLPPLSVEQGLALLDAAATVDRAALVPARLDLPALRARAAVEPLPPLFGELVPVAAGRRRAGTASGSSLTRRLAATPQEERATVVLDLVRDQAAAVLGHGTAQAVEVTRAFAEMGFDSLTAVEFRNRLDAATGARLPATLVFDYPTPVALAEFLLAELLGTTPRAADDTPVPARPDEPIAIIGMSCRFPGGVSSPEEFWRLLTEGTDAIGPFPGDRGWDLGRLHADDGPGTSPVREGGFLYDAPEFDAGFFGISPREALAMDPQQRLLLEATWESLEHAGIDPAGLRGSRTGVFAGTNGQDYVGLVLGSSDSGEGHLATGNNASIISGRVAYSFGFEGPAVSVDTACSSSLVALHLAAQALRAGECTLALAGGVTVMSTPGAFLELGAQGALSADGRCKAFGEGADGAGWSEGVGMLLVERLSDARRHGRRVLAVLRGSAVNQDGASNGLTAPNGPSQQRVIRHALANAGLATRDVDVVEAHGTGTALGDPIEAQAVLATYGQDRERPLLLGSVKSNIGHTQAAAGVAGVMKMVLALQHGALPRTLHADPRSSRVDWSAGDVDLLTEQVPWPDTARPRRAAVSAFGLSGTNAHAILEQAPDLPEAPVAGTPAVTATHVPLVFSGRTRDTVTAQARRLRSYLRDHEDIPLAALGHALSAGRARLDHRAGVVVANRSEALAALDRVIDGGKAPGIVRGRTVPAPRPVFVFPGQGSQWMGMAADLLASSPVFRAEVQACSDALAEHLGWSVLDVLSSGGTDEDGAGEDRVDRTQPVLFTVMVALARLWRAHGVEPAAVIGHSQGEIAAACVSGALSLADAAKVVALRSAALVALSGRGGMMSVWETADAVRDRIAPWADRLSVAAVNGPRLVVVTGEPGALDELAEACAADDVRTRRIAVDYASHSPQVDEIESELVSALAGISPGPGRVPCYSTLTGQRLDTSGMDAGYWYRNLRSSVEFQAAVRSALDDGHGVFVEVSPHPVLTVGLGEVFADAEVDAVAVGTLRRGEGGQHRFLTSLVEAYAHGVDLDWSSVFGGQDARVAWALDVPTYAFQRARYWPTPTATPTDGEAALDSPFWTAVENADLSGLASTLELADESAQASLGAVLPALTAWHRARGERSTLDSWRYRPDWQPISPASDGRLTGTWLLVVPGARANDELVDLTGRALRDHGALVEEVSVGATDLDRAHLARRLRALDEPPEGIVSLLALDEEPLPDAPEAPFGVAATLVLLQALGEAGLTARAWSLTQGAVSTGASEPAPRPAQAAVWGLGRVAALENPDRWGGLVDLPPAPDERAGTRLAALLAESAGEDQLAVRPVGVLARRLRRAPGGGAAGWEPTGKVLVTGGTGAIGGRVARWLAEHGATHLVLLSRRGESAPGAAELRDALVATGARVTFLATDVGDLDALTAAVRGADDGEPVRAVVHAAGTLDNGLLDTLGTERFSAALRAKLLGARNLHEACDGLDLDAFVLFSAFAGVVGGTGQGPYAAANAYLDALAERRRTAGLPATSVAWGTWAEDGAEEDPQVAWLRRRGLPALPASTALTALSRAVAQAEPPLLVADVDWRLFAPAFTAARPSKLIAELPEVAAVDAGRGDTGGDPDQAEALTSRLSGLSDVDAERVLLDVVRTEAAGVLGYTGVDEVEPQRPFRDVGFESLTAVELRDQLTARTGVRLPATLVFDHPTPVALAGFLRTQLVGGAEEAPASVFDELDRLEASLAAFTDDRTARGRVTARLRGLLAAWDEADGEEKQTVAGRLGSATADEVLAFIDNELGAS</sequence>
<feature type="domain" description="Ketosynthase family 3 (KS3)" evidence="11">
    <location>
        <begin position="3567"/>
        <end position="3986"/>
    </location>
</feature>
<feature type="domain" description="PKS/mFAS DH" evidence="12">
    <location>
        <begin position="4435"/>
        <end position="4730"/>
    </location>
</feature>
<dbReference type="InterPro" id="IPR020807">
    <property type="entry name" value="PKS_DH"/>
</dbReference>
<feature type="domain" description="Ketosynthase family 3 (KS3)" evidence="11">
    <location>
        <begin position="33"/>
        <end position="455"/>
    </location>
</feature>
<keyword evidence="3" id="KW-0596">Phosphopantetheine</keyword>
<dbReference type="InterPro" id="IPR006162">
    <property type="entry name" value="Ppantetheine_attach_site"/>
</dbReference>
<dbReference type="Pfam" id="PF08990">
    <property type="entry name" value="Docking"/>
    <property type="match status" value="1"/>
</dbReference>
<proteinExistence type="predicted"/>
<evidence type="ECO:0000256" key="3">
    <source>
        <dbReference type="ARBA" id="ARBA00022450"/>
    </source>
</evidence>
<feature type="domain" description="Carrier" evidence="10">
    <location>
        <begin position="1448"/>
        <end position="1526"/>
    </location>
</feature>
<dbReference type="RefSeq" id="WP_272500007.1">
    <property type="nucleotide sequence ID" value="NZ_AUBJ02000001.1"/>
</dbReference>
<dbReference type="Gene3D" id="3.40.47.10">
    <property type="match status" value="4"/>
</dbReference>
<dbReference type="InterPro" id="IPR057326">
    <property type="entry name" value="KR_dom"/>
</dbReference>
<evidence type="ECO:0000259" key="12">
    <source>
        <dbReference type="PROSITE" id="PS52019"/>
    </source>
</evidence>
<dbReference type="InterPro" id="IPR020841">
    <property type="entry name" value="PKS_Beta-ketoAc_synthase_dom"/>
</dbReference>
<dbReference type="Gene3D" id="3.10.129.110">
    <property type="entry name" value="Polyketide synthase dehydratase"/>
    <property type="match status" value="2"/>
</dbReference>
<dbReference type="SUPFAM" id="SSF55048">
    <property type="entry name" value="Probable ACP-binding domain of malonyl-CoA ACP transacylase"/>
    <property type="match status" value="4"/>
</dbReference>
<dbReference type="InterPro" id="IPR013968">
    <property type="entry name" value="PKS_KR"/>
</dbReference>
<dbReference type="InterPro" id="IPR050091">
    <property type="entry name" value="PKS_NRPS_Biosynth_Enz"/>
</dbReference>
<dbReference type="InterPro" id="IPR018201">
    <property type="entry name" value="Ketoacyl_synth_AS"/>
</dbReference>
<dbReference type="SMART" id="SM00826">
    <property type="entry name" value="PKS_DH"/>
    <property type="match status" value="2"/>
</dbReference>
<evidence type="ECO:0000256" key="8">
    <source>
        <dbReference type="ARBA" id="ARBA00023315"/>
    </source>
</evidence>
<evidence type="ECO:0000313" key="14">
    <source>
        <dbReference type="Proteomes" id="UP000791080"/>
    </source>
</evidence>
<gene>
    <name evidence="13" type="ORF">G443_000875</name>
</gene>
<dbReference type="CDD" id="cd08956">
    <property type="entry name" value="KR_3_FAS_SDR_x"/>
    <property type="match status" value="2"/>
</dbReference>
<feature type="active site" description="Proton donor; for dehydratase activity" evidence="9">
    <location>
        <position position="4629"/>
    </location>
</feature>
<dbReference type="Pfam" id="PF16197">
    <property type="entry name" value="KAsynt_C_assoc"/>
    <property type="match status" value="4"/>
</dbReference>
<dbReference type="PANTHER" id="PTHR43775">
    <property type="entry name" value="FATTY ACID SYNTHASE"/>
    <property type="match status" value="1"/>
</dbReference>
<dbReference type="SUPFAM" id="SSF53901">
    <property type="entry name" value="Thiolase-like"/>
    <property type="match status" value="4"/>
</dbReference>
<evidence type="ECO:0000256" key="4">
    <source>
        <dbReference type="ARBA" id="ARBA00022553"/>
    </source>
</evidence>
<dbReference type="SMART" id="SM00823">
    <property type="entry name" value="PKS_PP"/>
    <property type="match status" value="4"/>
</dbReference>
<dbReference type="CDD" id="cd00833">
    <property type="entry name" value="PKS"/>
    <property type="match status" value="4"/>
</dbReference>
<dbReference type="SUPFAM" id="SSF51735">
    <property type="entry name" value="NAD(P)-binding Rossmann-fold domains"/>
    <property type="match status" value="9"/>
</dbReference>
<evidence type="ECO:0000256" key="9">
    <source>
        <dbReference type="PROSITE-ProRule" id="PRU01363"/>
    </source>
</evidence>
<dbReference type="Gene3D" id="1.10.1200.10">
    <property type="entry name" value="ACP-like"/>
    <property type="match status" value="4"/>
</dbReference>
<feature type="domain" description="Carrier" evidence="10">
    <location>
        <begin position="3474"/>
        <end position="3549"/>
    </location>
</feature>
<dbReference type="Pfam" id="PF00698">
    <property type="entry name" value="Acyl_transf_1"/>
    <property type="match status" value="4"/>
</dbReference>
<dbReference type="InterPro" id="IPR015083">
    <property type="entry name" value="NorB/c/GfsB-D-like_docking"/>
</dbReference>
<feature type="domain" description="Ketosynthase family 3 (KS3)" evidence="11">
    <location>
        <begin position="1544"/>
        <end position="1970"/>
    </location>
</feature>
<dbReference type="EMBL" id="AUBJ02000001">
    <property type="protein sequence ID" value="MCP2330605.1"/>
    <property type="molecule type" value="Genomic_DNA"/>
</dbReference>
<dbReference type="CDD" id="cd05195">
    <property type="entry name" value="enoyl_red"/>
    <property type="match status" value="1"/>
</dbReference>
<organism evidence="13 14">
    <name type="scientific">Actinoalloteichus caeruleus DSM 43889</name>
    <dbReference type="NCBI Taxonomy" id="1120930"/>
    <lineage>
        <taxon>Bacteria</taxon>
        <taxon>Bacillati</taxon>
        <taxon>Actinomycetota</taxon>
        <taxon>Actinomycetes</taxon>
        <taxon>Pseudonocardiales</taxon>
        <taxon>Pseudonocardiaceae</taxon>
        <taxon>Actinoalloteichus</taxon>
        <taxon>Actinoalloteichus cyanogriseus</taxon>
    </lineage>
</organism>
<dbReference type="PROSITE" id="PS50075">
    <property type="entry name" value="CARRIER"/>
    <property type="match status" value="4"/>
</dbReference>
<dbReference type="Pfam" id="PF08659">
    <property type="entry name" value="KR"/>
    <property type="match status" value="4"/>
</dbReference>
<dbReference type="InterPro" id="IPR020843">
    <property type="entry name" value="ER"/>
</dbReference>
<dbReference type="SMART" id="SM00827">
    <property type="entry name" value="PKS_AT"/>
    <property type="match status" value="4"/>
</dbReference>
<dbReference type="Pfam" id="PF08240">
    <property type="entry name" value="ADH_N"/>
    <property type="match status" value="1"/>
</dbReference>
<dbReference type="Pfam" id="PF21089">
    <property type="entry name" value="PKS_DH_N"/>
    <property type="match status" value="2"/>
</dbReference>
<keyword evidence="14" id="KW-1185">Reference proteome</keyword>
<evidence type="ECO:0000256" key="1">
    <source>
        <dbReference type="ARBA" id="ARBA00001957"/>
    </source>
</evidence>
<evidence type="ECO:0000256" key="5">
    <source>
        <dbReference type="ARBA" id="ARBA00022679"/>
    </source>
</evidence>
<evidence type="ECO:0000259" key="10">
    <source>
        <dbReference type="PROSITE" id="PS50075"/>
    </source>
</evidence>
<feature type="active site" description="Proton acceptor; for dehydratase activity" evidence="9">
    <location>
        <position position="4467"/>
    </location>
</feature>
<dbReference type="Gene3D" id="3.40.50.11460">
    <property type="match status" value="1"/>
</dbReference>
<dbReference type="InterPro" id="IPR014030">
    <property type="entry name" value="Ketoacyl_synth_N"/>
</dbReference>
<dbReference type="InterPro" id="IPR020806">
    <property type="entry name" value="PKS_PP-bd"/>
</dbReference>
<feature type="active site" description="Proton donor; for dehydratase activity" evidence="9">
    <location>
        <position position="2617"/>
    </location>
</feature>
<dbReference type="InterPro" id="IPR013154">
    <property type="entry name" value="ADH-like_N"/>
</dbReference>
<dbReference type="Pfam" id="PF22953">
    <property type="entry name" value="SpnB_Rossmann"/>
    <property type="match status" value="2"/>
</dbReference>
<dbReference type="PROSITE" id="PS52004">
    <property type="entry name" value="KS3_2"/>
    <property type="match status" value="4"/>
</dbReference>
<feature type="region of interest" description="N-terminal hotdog fold" evidence="9">
    <location>
        <begin position="4435"/>
        <end position="4555"/>
    </location>
</feature>
<dbReference type="InterPro" id="IPR016039">
    <property type="entry name" value="Thiolase-like"/>
</dbReference>
<dbReference type="InterPro" id="IPR036291">
    <property type="entry name" value="NAD(P)-bd_dom_sf"/>
</dbReference>
<dbReference type="SMART" id="SM00822">
    <property type="entry name" value="PKS_KR"/>
    <property type="match status" value="4"/>
</dbReference>
<keyword evidence="4" id="KW-0597">Phosphoprotein</keyword>
<feature type="region of interest" description="C-terminal hotdog fold" evidence="9">
    <location>
        <begin position="2554"/>
        <end position="2712"/>
    </location>
</feature>
<dbReference type="PANTHER" id="PTHR43775:SF51">
    <property type="entry name" value="INACTIVE PHENOLPHTHIOCEROL SYNTHESIS POLYKETIDE SYNTHASE TYPE I PKS1-RELATED"/>
    <property type="match status" value="1"/>
</dbReference>
<dbReference type="InterPro" id="IPR049551">
    <property type="entry name" value="PKS_DH_C"/>
</dbReference>
<dbReference type="SMART" id="SM00825">
    <property type="entry name" value="PKS_KS"/>
    <property type="match status" value="4"/>
</dbReference>
<dbReference type="InterPro" id="IPR016035">
    <property type="entry name" value="Acyl_Trfase/lysoPLipase"/>
</dbReference>
<comment type="caution">
    <text evidence="13">The sequence shown here is derived from an EMBL/GenBank/DDBJ whole genome shotgun (WGS) entry which is preliminary data.</text>
</comment>
<dbReference type="InterPro" id="IPR014031">
    <property type="entry name" value="Ketoacyl_synth_C"/>
</dbReference>
<dbReference type="Proteomes" id="UP000791080">
    <property type="component" value="Unassembled WGS sequence"/>
</dbReference>
<dbReference type="Gene3D" id="3.90.180.10">
    <property type="entry name" value="Medium-chain alcohol dehydrogenases, catalytic domain"/>
    <property type="match status" value="1"/>
</dbReference>
<dbReference type="SUPFAM" id="SSF47336">
    <property type="entry name" value="ACP-like"/>
    <property type="match status" value="4"/>
</dbReference>
<dbReference type="InterPro" id="IPR049552">
    <property type="entry name" value="PKS_DH_N"/>
</dbReference>
<dbReference type="SMART" id="SM00829">
    <property type="entry name" value="PKS_ER"/>
    <property type="match status" value="1"/>
</dbReference>
<dbReference type="SUPFAM" id="SSF52151">
    <property type="entry name" value="FabD/lysophospholipase-like"/>
    <property type="match status" value="4"/>
</dbReference>
<dbReference type="InterPro" id="IPR001227">
    <property type="entry name" value="Ac_transferase_dom_sf"/>
</dbReference>
<accession>A0ABT1JDM7</accession>
<dbReference type="NCBIfam" id="NF045894">
    <property type="entry name" value="PKS_plus_SDR"/>
    <property type="match status" value="2"/>
</dbReference>
<evidence type="ECO:0000256" key="2">
    <source>
        <dbReference type="ARBA" id="ARBA00004792"/>
    </source>
</evidence>
<evidence type="ECO:0000313" key="13">
    <source>
        <dbReference type="EMBL" id="MCP2330605.1"/>
    </source>
</evidence>
<dbReference type="InterPro" id="IPR014043">
    <property type="entry name" value="Acyl_transferase_dom"/>
</dbReference>
<dbReference type="InterPro" id="IPR011032">
    <property type="entry name" value="GroES-like_sf"/>
</dbReference>
<keyword evidence="8" id="KW-0012">Acyltransferase</keyword>
<dbReference type="InterPro" id="IPR016036">
    <property type="entry name" value="Malonyl_transacylase_ACP-bd"/>
</dbReference>
<dbReference type="Gene3D" id="3.40.50.720">
    <property type="entry name" value="NAD(P)-binding Rossmann-like Domain"/>
    <property type="match status" value="4"/>
</dbReference>
<reference evidence="13 14" key="2">
    <citation type="submission" date="2022-06" db="EMBL/GenBank/DDBJ databases">
        <title>Genomic Encyclopedia of Type Strains, Phase I: the one thousand microbial genomes (KMG-I) project.</title>
        <authorList>
            <person name="Kyrpides N."/>
        </authorList>
    </citation>
    <scope>NUCLEOTIDE SEQUENCE [LARGE SCALE GENOMIC DNA]</scope>
    <source>
        <strain evidence="13 14">DSM 43889</strain>
    </source>
</reference>
<evidence type="ECO:0000256" key="7">
    <source>
        <dbReference type="ARBA" id="ARBA00023268"/>
    </source>
</evidence>
<feature type="region of interest" description="C-terminal hotdog fold" evidence="9">
    <location>
        <begin position="4567"/>
        <end position="4730"/>
    </location>
</feature>
<dbReference type="PROSITE" id="PS52019">
    <property type="entry name" value="PKS_MFAS_DH"/>
    <property type="match status" value="2"/>
</dbReference>
<reference evidence="13 14" key="1">
    <citation type="submission" date="2013-07" db="EMBL/GenBank/DDBJ databases">
        <authorList>
            <consortium name="DOE Joint Genome Institute"/>
            <person name="Reeve W."/>
            <person name="Huntemann M."/>
            <person name="Han J."/>
            <person name="Chen A."/>
            <person name="Kyrpides N."/>
            <person name="Mavromatis K."/>
            <person name="Markowitz V."/>
            <person name="Palaniappan K."/>
            <person name="Ivanova N."/>
            <person name="Schaumberg A."/>
            <person name="Pati A."/>
            <person name="Liolios K."/>
            <person name="Nordberg H.P."/>
            <person name="Cantor M.N."/>
            <person name="Hua S.X."/>
            <person name="Woyke T."/>
        </authorList>
    </citation>
    <scope>NUCLEOTIDE SEQUENCE [LARGE SCALE GENOMIC DNA]</scope>
    <source>
        <strain evidence="13 14">DSM 43889</strain>
    </source>
</reference>
<feature type="domain" description="Ketosynthase family 3 (KS3)" evidence="11">
    <location>
        <begin position="5269"/>
        <end position="5691"/>
    </location>
</feature>
<keyword evidence="7" id="KW-0511">Multifunctional enzyme</keyword>
<dbReference type="InterPro" id="IPR032821">
    <property type="entry name" value="PKS_assoc"/>
</dbReference>
<name>A0ABT1JDM7_ACTCY</name>
<dbReference type="SMART" id="SM01294">
    <property type="entry name" value="PKS_PP_betabranch"/>
    <property type="match status" value="4"/>
</dbReference>
<protein>
    <submittedName>
        <fullName evidence="13">Candicidin polyketide synthase FscB</fullName>
    </submittedName>
</protein>
<feature type="domain" description="Carrier" evidence="10">
    <location>
        <begin position="6714"/>
        <end position="6789"/>
    </location>
</feature>
<dbReference type="Gene3D" id="6.10.140.1830">
    <property type="match status" value="1"/>
</dbReference>
<dbReference type="Pfam" id="PF14765">
    <property type="entry name" value="PS-DH"/>
    <property type="match status" value="2"/>
</dbReference>
<dbReference type="Pfam" id="PF13602">
    <property type="entry name" value="ADH_zinc_N_2"/>
    <property type="match status" value="1"/>
</dbReference>
<dbReference type="CDD" id="cd08952">
    <property type="entry name" value="KR_1_SDR_x"/>
    <property type="match status" value="2"/>
</dbReference>
<dbReference type="InterPro" id="IPR009081">
    <property type="entry name" value="PP-bd_ACP"/>
</dbReference>
<dbReference type="InterPro" id="IPR041618">
    <property type="entry name" value="PKS_DE"/>
</dbReference>